<proteinExistence type="predicted"/>
<keyword evidence="3" id="KW-1185">Reference proteome</keyword>
<dbReference type="Pfam" id="PF13924">
    <property type="entry name" value="Lipocalin_5"/>
    <property type="match status" value="1"/>
</dbReference>
<protein>
    <submittedName>
        <fullName evidence="2">Lipocalin-like domain-containing protein</fullName>
    </submittedName>
</protein>
<dbReference type="Proteomes" id="UP001596036">
    <property type="component" value="Unassembled WGS sequence"/>
</dbReference>
<feature type="domain" description="Lipocalin-like" evidence="1">
    <location>
        <begin position="32"/>
        <end position="156"/>
    </location>
</feature>
<dbReference type="EMBL" id="JBHSNM010000001">
    <property type="protein sequence ID" value="MFC5568719.1"/>
    <property type="molecule type" value="Genomic_DNA"/>
</dbReference>
<evidence type="ECO:0000259" key="1">
    <source>
        <dbReference type="Pfam" id="PF13924"/>
    </source>
</evidence>
<evidence type="ECO:0000313" key="3">
    <source>
        <dbReference type="Proteomes" id="UP001596036"/>
    </source>
</evidence>
<organism evidence="2 3">
    <name type="scientific">Lysobacter yangpyeongensis</name>
    <dbReference type="NCBI Taxonomy" id="346182"/>
    <lineage>
        <taxon>Bacteria</taxon>
        <taxon>Pseudomonadati</taxon>
        <taxon>Pseudomonadota</taxon>
        <taxon>Gammaproteobacteria</taxon>
        <taxon>Lysobacterales</taxon>
        <taxon>Lysobacteraceae</taxon>
        <taxon>Lysobacter</taxon>
    </lineage>
</organism>
<dbReference type="InterPro" id="IPR024311">
    <property type="entry name" value="Lipocalin-like"/>
</dbReference>
<reference evidence="3" key="1">
    <citation type="journal article" date="2019" name="Int. J. Syst. Evol. Microbiol.">
        <title>The Global Catalogue of Microorganisms (GCM) 10K type strain sequencing project: providing services to taxonomists for standard genome sequencing and annotation.</title>
        <authorList>
            <consortium name="The Broad Institute Genomics Platform"/>
            <consortium name="The Broad Institute Genome Sequencing Center for Infectious Disease"/>
            <person name="Wu L."/>
            <person name="Ma J."/>
        </authorList>
    </citation>
    <scope>NUCLEOTIDE SEQUENCE [LARGE SCALE GENOMIC DNA]</scope>
    <source>
        <strain evidence="3">KACC 11407</strain>
    </source>
</reference>
<dbReference type="RefSeq" id="WP_386752353.1">
    <property type="nucleotide sequence ID" value="NZ_JBHSNM010000001.1"/>
</dbReference>
<comment type="caution">
    <text evidence="2">The sequence shown here is derived from an EMBL/GenBank/DDBJ whole genome shotgun (WGS) entry which is preliminary data.</text>
</comment>
<evidence type="ECO:0000313" key="2">
    <source>
        <dbReference type="EMBL" id="MFC5568719.1"/>
    </source>
</evidence>
<name>A0ABW0SIE9_9GAMM</name>
<gene>
    <name evidence="2" type="ORF">ACFPN1_01405</name>
</gene>
<accession>A0ABW0SIE9</accession>
<sequence>MNSLTAMTLAVLAGLATRDMPASSPPESPLRGTWTLVAADRILPGGERTRDYGAAPKGLLIVDAQGRYSLQIFRAERLRFARDAKASGSADEYASAVMGSSTHYGTVAVDGKRGVLTFRIESASYPNWEGQVQRRDYTLENGVLSYRVPARPDGSIPVSVWRRRLTIHSRIGETHAAFRS</sequence>